<comment type="caution">
    <text evidence="1">The sequence shown here is derived from an EMBL/GenBank/DDBJ whole genome shotgun (WGS) entry which is preliminary data.</text>
</comment>
<sequence>MWPSWLGCSGRFVFVICWGWSGHVVAGGGLPLSLDCIDFHCRRPGFAAGLYFW</sequence>
<dbReference type="EMBL" id="CM046397">
    <property type="protein sequence ID" value="KAI8535691.1"/>
    <property type="molecule type" value="Genomic_DNA"/>
</dbReference>
<dbReference type="Proteomes" id="UP001062846">
    <property type="component" value="Chromosome 10"/>
</dbReference>
<name>A0ACC0M3V8_RHOML</name>
<accession>A0ACC0M3V8</accession>
<organism evidence="1 2">
    <name type="scientific">Rhododendron molle</name>
    <name type="common">Chinese azalea</name>
    <name type="synonym">Azalea mollis</name>
    <dbReference type="NCBI Taxonomy" id="49168"/>
    <lineage>
        <taxon>Eukaryota</taxon>
        <taxon>Viridiplantae</taxon>
        <taxon>Streptophyta</taxon>
        <taxon>Embryophyta</taxon>
        <taxon>Tracheophyta</taxon>
        <taxon>Spermatophyta</taxon>
        <taxon>Magnoliopsida</taxon>
        <taxon>eudicotyledons</taxon>
        <taxon>Gunneridae</taxon>
        <taxon>Pentapetalae</taxon>
        <taxon>asterids</taxon>
        <taxon>Ericales</taxon>
        <taxon>Ericaceae</taxon>
        <taxon>Ericoideae</taxon>
        <taxon>Rhodoreae</taxon>
        <taxon>Rhododendron</taxon>
    </lineage>
</organism>
<keyword evidence="2" id="KW-1185">Reference proteome</keyword>
<proteinExistence type="predicted"/>
<evidence type="ECO:0000313" key="2">
    <source>
        <dbReference type="Proteomes" id="UP001062846"/>
    </source>
</evidence>
<evidence type="ECO:0000313" key="1">
    <source>
        <dbReference type="EMBL" id="KAI8535691.1"/>
    </source>
</evidence>
<gene>
    <name evidence="1" type="ORF">RHMOL_Rhmol10G0193500</name>
</gene>
<reference evidence="1" key="1">
    <citation type="submission" date="2022-02" db="EMBL/GenBank/DDBJ databases">
        <title>Plant Genome Project.</title>
        <authorList>
            <person name="Zhang R.-G."/>
        </authorList>
    </citation>
    <scope>NUCLEOTIDE SEQUENCE</scope>
    <source>
        <strain evidence="1">AT1</strain>
    </source>
</reference>
<protein>
    <submittedName>
        <fullName evidence="1">Uncharacterized protein</fullName>
    </submittedName>
</protein>